<dbReference type="Pfam" id="PF01323">
    <property type="entry name" value="DSBA"/>
    <property type="match status" value="1"/>
</dbReference>
<evidence type="ECO:0000313" key="2">
    <source>
        <dbReference type="EMBL" id="MCQ8278809.1"/>
    </source>
</evidence>
<protein>
    <submittedName>
        <fullName evidence="2">DsbA family oxidoreductase</fullName>
    </submittedName>
</protein>
<keyword evidence="3" id="KW-1185">Reference proteome</keyword>
<comment type="caution">
    <text evidence="2">The sequence shown here is derived from an EMBL/GenBank/DDBJ whole genome shotgun (WGS) entry which is preliminary data.</text>
</comment>
<dbReference type="RefSeq" id="WP_422864291.1">
    <property type="nucleotide sequence ID" value="NZ_JAMSKV010000008.1"/>
</dbReference>
<dbReference type="InterPro" id="IPR001853">
    <property type="entry name" value="DSBA-like_thioredoxin_dom"/>
</dbReference>
<dbReference type="PANTHER" id="PTHR13887:SF41">
    <property type="entry name" value="THIOREDOXIN SUPERFAMILY PROTEIN"/>
    <property type="match status" value="1"/>
</dbReference>
<sequence length="222" mass="24425">MNALNPRPGRQTIEIIFDFVCPWCHLGVARLLDALQSRPMLSFDLIWRPFLLDPDMPPEGMTRQDYALRKYGGDVRAKRLYAAVTRIGLEDGVPFRFDRMTRVPSTVNAHRLVRWASERGDATGLVSRLMRAHFADGADLGDPRTLAMLAAETGFDPAAAARMLASLDHTDSVYADNLNTHRAGIAGVPCVVIDGDLAVAGVQDVKVFQRLLDVAALERVVG</sequence>
<dbReference type="EMBL" id="JAMSKV010000008">
    <property type="protein sequence ID" value="MCQ8278809.1"/>
    <property type="molecule type" value="Genomic_DNA"/>
</dbReference>
<dbReference type="Gene3D" id="3.40.30.10">
    <property type="entry name" value="Glutaredoxin"/>
    <property type="match status" value="1"/>
</dbReference>
<evidence type="ECO:0000313" key="3">
    <source>
        <dbReference type="Proteomes" id="UP001524587"/>
    </source>
</evidence>
<name>A0ABT1W7G0_9PROT</name>
<reference evidence="2 3" key="1">
    <citation type="submission" date="2022-06" db="EMBL/GenBank/DDBJ databases">
        <title>Endosaccharibacter gen. nov., sp. nov., endophytic bacteria isolated from sugarcane.</title>
        <authorList>
            <person name="Pitiwittayakul N."/>
            <person name="Yukphan P."/>
            <person name="Charoenyingcharoen P."/>
            <person name="Tanasupawat S."/>
        </authorList>
    </citation>
    <scope>NUCLEOTIDE SEQUENCE [LARGE SCALE GENOMIC DNA]</scope>
    <source>
        <strain evidence="2 3">KSS8</strain>
    </source>
</reference>
<dbReference type="PANTHER" id="PTHR13887">
    <property type="entry name" value="GLUTATHIONE S-TRANSFERASE KAPPA"/>
    <property type="match status" value="1"/>
</dbReference>
<dbReference type="CDD" id="cd03024">
    <property type="entry name" value="DsbA_FrnE"/>
    <property type="match status" value="1"/>
</dbReference>
<dbReference type="Proteomes" id="UP001524587">
    <property type="component" value="Unassembled WGS sequence"/>
</dbReference>
<dbReference type="InterPro" id="IPR036249">
    <property type="entry name" value="Thioredoxin-like_sf"/>
</dbReference>
<proteinExistence type="predicted"/>
<gene>
    <name evidence="2" type="ORF">NFI95_10125</name>
</gene>
<accession>A0ABT1W7G0</accession>
<organism evidence="2 3">
    <name type="scientific">Endosaccharibacter trunci</name>
    <dbReference type="NCBI Taxonomy" id="2812733"/>
    <lineage>
        <taxon>Bacteria</taxon>
        <taxon>Pseudomonadati</taxon>
        <taxon>Pseudomonadota</taxon>
        <taxon>Alphaproteobacteria</taxon>
        <taxon>Acetobacterales</taxon>
        <taxon>Acetobacteraceae</taxon>
        <taxon>Endosaccharibacter</taxon>
    </lineage>
</organism>
<feature type="domain" description="DSBA-like thioredoxin" evidence="1">
    <location>
        <begin position="12"/>
        <end position="212"/>
    </location>
</feature>
<evidence type="ECO:0000259" key="1">
    <source>
        <dbReference type="Pfam" id="PF01323"/>
    </source>
</evidence>
<dbReference type="SUPFAM" id="SSF52833">
    <property type="entry name" value="Thioredoxin-like"/>
    <property type="match status" value="1"/>
</dbReference>